<proteinExistence type="predicted"/>
<comment type="caution">
    <text evidence="3">The sequence shown here is derived from an EMBL/GenBank/DDBJ whole genome shotgun (WGS) entry which is preliminary data.</text>
</comment>
<accession>A0ABV8AQE0</accession>
<dbReference type="Proteomes" id="UP001595805">
    <property type="component" value="Unassembled WGS sequence"/>
</dbReference>
<keyword evidence="1" id="KW-0732">Signal</keyword>
<keyword evidence="4" id="KW-1185">Reference proteome</keyword>
<dbReference type="InterPro" id="IPR025665">
    <property type="entry name" value="Beta-barrel_OMP_2"/>
</dbReference>
<dbReference type="RefSeq" id="WP_377905432.1">
    <property type="nucleotide sequence ID" value="NZ_JBHRZS010000007.1"/>
</dbReference>
<dbReference type="EMBL" id="JBHRZS010000007">
    <property type="protein sequence ID" value="MFC3880226.1"/>
    <property type="molecule type" value="Genomic_DNA"/>
</dbReference>
<sequence>MKQFLILTLLVLSIGVASAQNFAIGPRAGISQTKLSLEKGNFTPGDAEVGYHLGLFARFGGAGFYVQPEFLYSQTSGTFTFDGPTPGGNSKFTAEFNRLDIPVMVGFKLFKLFRIQAGPIASIDINSELKDAVSVVEEVDFKQASIGYQAGIGLDIGNLYLDAKYEGGLGPITDNIGEFQTDQRMNQWVFSVGFKLF</sequence>
<evidence type="ECO:0000313" key="4">
    <source>
        <dbReference type="Proteomes" id="UP001595805"/>
    </source>
</evidence>
<evidence type="ECO:0000313" key="3">
    <source>
        <dbReference type="EMBL" id="MFC3880226.1"/>
    </source>
</evidence>
<protein>
    <submittedName>
        <fullName evidence="3">Porin family protein</fullName>
    </submittedName>
</protein>
<organism evidence="3 4">
    <name type="scientific">Algoriphagus namhaensis</name>
    <dbReference type="NCBI Taxonomy" id="915353"/>
    <lineage>
        <taxon>Bacteria</taxon>
        <taxon>Pseudomonadati</taxon>
        <taxon>Bacteroidota</taxon>
        <taxon>Cytophagia</taxon>
        <taxon>Cytophagales</taxon>
        <taxon>Cyclobacteriaceae</taxon>
        <taxon>Algoriphagus</taxon>
    </lineage>
</organism>
<feature type="domain" description="Outer membrane protein beta-barrel" evidence="2">
    <location>
        <begin position="19"/>
        <end position="173"/>
    </location>
</feature>
<gene>
    <name evidence="3" type="ORF">ACFOSV_08565</name>
</gene>
<feature type="chain" id="PRO_5046870725" evidence="1">
    <location>
        <begin position="20"/>
        <end position="197"/>
    </location>
</feature>
<reference evidence="4" key="1">
    <citation type="journal article" date="2019" name="Int. J. Syst. Evol. Microbiol.">
        <title>The Global Catalogue of Microorganisms (GCM) 10K type strain sequencing project: providing services to taxonomists for standard genome sequencing and annotation.</title>
        <authorList>
            <consortium name="The Broad Institute Genomics Platform"/>
            <consortium name="The Broad Institute Genome Sequencing Center for Infectious Disease"/>
            <person name="Wu L."/>
            <person name="Ma J."/>
        </authorList>
    </citation>
    <scope>NUCLEOTIDE SEQUENCE [LARGE SCALE GENOMIC DNA]</scope>
    <source>
        <strain evidence="4">CCUG 60523</strain>
    </source>
</reference>
<dbReference type="Pfam" id="PF13568">
    <property type="entry name" value="OMP_b-brl_2"/>
    <property type="match status" value="1"/>
</dbReference>
<evidence type="ECO:0000256" key="1">
    <source>
        <dbReference type="SAM" id="SignalP"/>
    </source>
</evidence>
<evidence type="ECO:0000259" key="2">
    <source>
        <dbReference type="Pfam" id="PF13568"/>
    </source>
</evidence>
<name>A0ABV8AQE0_9BACT</name>
<feature type="signal peptide" evidence="1">
    <location>
        <begin position="1"/>
        <end position="19"/>
    </location>
</feature>